<dbReference type="CDD" id="cd20901">
    <property type="entry name" value="CC_AF10"/>
    <property type="match status" value="1"/>
</dbReference>
<feature type="region of interest" description="Disordered" evidence="1">
    <location>
        <begin position="717"/>
        <end position="741"/>
    </location>
</feature>
<feature type="compositionally biased region" description="Basic and acidic residues" evidence="1">
    <location>
        <begin position="132"/>
        <end position="158"/>
    </location>
</feature>
<dbReference type="InterPro" id="IPR049773">
    <property type="entry name" value="AF10-like_CC"/>
</dbReference>
<organism evidence="2 3">
    <name type="scientific">Schistosoma margrebowiei</name>
    <dbReference type="NCBI Taxonomy" id="48269"/>
    <lineage>
        <taxon>Eukaryota</taxon>
        <taxon>Metazoa</taxon>
        <taxon>Spiralia</taxon>
        <taxon>Lophotrochozoa</taxon>
        <taxon>Platyhelminthes</taxon>
        <taxon>Trematoda</taxon>
        <taxon>Digenea</taxon>
        <taxon>Strigeidida</taxon>
        <taxon>Schistosomatoidea</taxon>
        <taxon>Schistosomatidae</taxon>
        <taxon>Schistosoma</taxon>
    </lineage>
</organism>
<feature type="region of interest" description="Disordered" evidence="1">
    <location>
        <begin position="85"/>
        <end position="185"/>
    </location>
</feature>
<dbReference type="AlphaFoldDB" id="A0A183N1S0"/>
<feature type="region of interest" description="Disordered" evidence="1">
    <location>
        <begin position="234"/>
        <end position="265"/>
    </location>
</feature>
<feature type="compositionally biased region" description="Low complexity" evidence="1">
    <location>
        <begin position="724"/>
        <end position="737"/>
    </location>
</feature>
<feature type="compositionally biased region" description="Polar residues" evidence="1">
    <location>
        <begin position="645"/>
        <end position="656"/>
    </location>
</feature>
<protein>
    <submittedName>
        <fullName evidence="2">Uncharacterized protein</fullName>
    </submittedName>
</protein>
<feature type="compositionally biased region" description="Polar residues" evidence="1">
    <location>
        <begin position="99"/>
        <end position="110"/>
    </location>
</feature>
<accession>A0A183N1S0</accession>
<gene>
    <name evidence="2" type="ORF">SMRZ_LOCUS22245</name>
</gene>
<evidence type="ECO:0000256" key="1">
    <source>
        <dbReference type="SAM" id="MobiDB-lite"/>
    </source>
</evidence>
<evidence type="ECO:0000313" key="2">
    <source>
        <dbReference type="EMBL" id="VDP42566.1"/>
    </source>
</evidence>
<feature type="non-terminal residue" evidence="2">
    <location>
        <position position="1"/>
    </location>
</feature>
<sequence length="815" mass="89168">ASAEGLLSELPATEANTSLSIAEILFKTTDKNKLSLNLSDDSTELSKEMNHSCEQQSYRYPLNGFCCSQHKKKFMSEASNLNSIPAISHGTDVNKGCKSPTTELSCEVNNQPPRRRSSQLRLSQRPYTSDPNRTDEIINTQDDLKSDGRTTSECKSEFNHQSSSTVQKDQIYSETRSPGSTTTDCPNVKRIKIDVNLSKDKIGEVIDTERVLKQIIPFTQNSLILISLDRHDYTASPSSSATTNNQSAVTSTITSSQSSVTDSTIPVTSQENLPLILPRRPLSLRGLGISCNSKNSSVLNNIAGMYVDSPLAPTNKVSISAKSDNSFPPTLATMHDLLEWQWDQAGALLMQQAKNTDVVTLLDCLHQLKCENDILEAKLIRLTTRHEHLKSVNARLSDSLATMESTMVMNSPKHEISEQNSTGVNNLTKKSNHHFAHPLDTNTAITSNITTTTQSSHISTILHSIDQESHQLQLSDNVTKNSSNQSVTLVNNYNDPSFAKYSTNGNRKVPILPKDYATTCSNLNLKHDSTNIMDNLGSLDKIHSTNCLNQTQPVFCTSLDSKSSHESHLSYSNLIKHQPNTFLNDSFTPHNNNHNQTRSTFDYLSSSCSSSTLPSTNPTYFTKSVDHNDLQELSARLSSAIAARQPQSSKSTSSVMPSCPTLPKNSGQSKRNSKVVTSAQPSSSSKLPIPPLNSGSLVNCISKLDTLTSCHNFCPTNSNNVQPTTSSNNSTKSSYSSDQASIQAQSNPLSFMIFTSPTISEIHNHNNIQSSTNQPIVTSNEILSNELNTIESSIIVATNSNSVNLSNDCKTTLTH</sequence>
<reference evidence="2 3" key="1">
    <citation type="submission" date="2018-11" db="EMBL/GenBank/DDBJ databases">
        <authorList>
            <consortium name="Pathogen Informatics"/>
        </authorList>
    </citation>
    <scope>NUCLEOTIDE SEQUENCE [LARGE SCALE GENOMIC DNA]</scope>
    <source>
        <strain evidence="2 3">Zambia</strain>
    </source>
</reference>
<evidence type="ECO:0000313" key="3">
    <source>
        <dbReference type="Proteomes" id="UP000277204"/>
    </source>
</evidence>
<dbReference type="Proteomes" id="UP000277204">
    <property type="component" value="Unassembled WGS sequence"/>
</dbReference>
<feature type="compositionally biased region" description="Polar residues" evidence="1">
    <location>
        <begin position="159"/>
        <end position="185"/>
    </location>
</feature>
<feature type="region of interest" description="Disordered" evidence="1">
    <location>
        <begin position="640"/>
        <end position="690"/>
    </location>
</feature>
<dbReference type="STRING" id="48269.A0A183N1S0"/>
<name>A0A183N1S0_9TREM</name>
<keyword evidence="3" id="KW-1185">Reference proteome</keyword>
<dbReference type="EMBL" id="UZAI01019066">
    <property type="protein sequence ID" value="VDP42566.1"/>
    <property type="molecule type" value="Genomic_DNA"/>
</dbReference>
<feature type="compositionally biased region" description="Polar residues" evidence="1">
    <location>
        <begin position="663"/>
        <end position="680"/>
    </location>
</feature>
<proteinExistence type="predicted"/>